<name>A0A1F5S1Z9_9BACT</name>
<reference evidence="2 3" key="1">
    <citation type="journal article" date="2016" name="Nat. Commun.">
        <title>Thousands of microbial genomes shed light on interconnected biogeochemical processes in an aquifer system.</title>
        <authorList>
            <person name="Anantharaman K."/>
            <person name="Brown C.T."/>
            <person name="Hug L.A."/>
            <person name="Sharon I."/>
            <person name="Castelle C.J."/>
            <person name="Probst A.J."/>
            <person name="Thomas B.C."/>
            <person name="Singh A."/>
            <person name="Wilkins M.J."/>
            <person name="Karaoz U."/>
            <person name="Brodie E.L."/>
            <person name="Williams K.H."/>
            <person name="Hubbard S.S."/>
            <person name="Banfield J.F."/>
        </authorList>
    </citation>
    <scope>NUCLEOTIDE SEQUENCE [LARGE SCALE GENOMIC DNA]</scope>
</reference>
<dbReference type="PANTHER" id="PTHR33594:SF1">
    <property type="entry name" value="HD_PDEASE DOMAIN-CONTAINING PROTEIN"/>
    <property type="match status" value="1"/>
</dbReference>
<feature type="domain" description="HD" evidence="1">
    <location>
        <begin position="27"/>
        <end position="132"/>
    </location>
</feature>
<protein>
    <recommendedName>
        <fullName evidence="1">HD domain-containing protein</fullName>
    </recommendedName>
</protein>
<evidence type="ECO:0000313" key="2">
    <source>
        <dbReference type="EMBL" id="OGF20699.1"/>
    </source>
</evidence>
<evidence type="ECO:0000313" key="3">
    <source>
        <dbReference type="Proteomes" id="UP000177407"/>
    </source>
</evidence>
<dbReference type="PANTHER" id="PTHR33594">
    <property type="entry name" value="SUPERFAMILY HYDROLASE, PUTATIVE (AFU_ORTHOLOGUE AFUA_1G03035)-RELATED"/>
    <property type="match status" value="1"/>
</dbReference>
<dbReference type="InterPro" id="IPR006674">
    <property type="entry name" value="HD_domain"/>
</dbReference>
<dbReference type="CDD" id="cd00077">
    <property type="entry name" value="HDc"/>
    <property type="match status" value="1"/>
</dbReference>
<dbReference type="EMBL" id="MFGA01000020">
    <property type="protein sequence ID" value="OGF20699.1"/>
    <property type="molecule type" value="Genomic_DNA"/>
</dbReference>
<dbReference type="InterPro" id="IPR003607">
    <property type="entry name" value="HD/PDEase_dom"/>
</dbReference>
<evidence type="ECO:0000259" key="1">
    <source>
        <dbReference type="PROSITE" id="PS51831"/>
    </source>
</evidence>
<organism evidence="2 3">
    <name type="scientific">Candidatus Falkowbacteria bacterium RIFOXYA2_FULL_38_12</name>
    <dbReference type="NCBI Taxonomy" id="1797993"/>
    <lineage>
        <taxon>Bacteria</taxon>
        <taxon>Candidatus Falkowiibacteriota</taxon>
    </lineage>
</organism>
<dbReference type="Pfam" id="PF01966">
    <property type="entry name" value="HD"/>
    <property type="match status" value="1"/>
</dbReference>
<dbReference type="SUPFAM" id="SSF109604">
    <property type="entry name" value="HD-domain/PDEase-like"/>
    <property type="match status" value="1"/>
</dbReference>
<dbReference type="NCBIfam" id="TIGR00277">
    <property type="entry name" value="HDIG"/>
    <property type="match status" value="1"/>
</dbReference>
<proteinExistence type="predicted"/>
<dbReference type="PROSITE" id="PS51831">
    <property type="entry name" value="HD"/>
    <property type="match status" value="1"/>
</dbReference>
<gene>
    <name evidence="2" type="ORF">A2257_02905</name>
</gene>
<accession>A0A1F5S1Z9</accession>
<comment type="caution">
    <text evidence="2">The sequence shown here is derived from an EMBL/GenBank/DDBJ whole genome shotgun (WGS) entry which is preliminary data.</text>
</comment>
<dbReference type="InterPro" id="IPR006675">
    <property type="entry name" value="HDIG_dom"/>
</dbReference>
<dbReference type="Gene3D" id="1.10.3210.50">
    <property type="match status" value="1"/>
</dbReference>
<sequence length="221" mass="25454">MKINDKIINEVKEKSKEFFIGASGCHDWSHVERVCSLAINIAKKEKADLSVIRLAAYLHDVGRKEEMETRGKICHAEKGVELAQNILAPYNLDERIIENIKHCILTHRFRNNHQPKTIEAKILFDADKLDSIGAIGVARDFLFAGHSGSNCLYTGNEKKLVKNARNYSYTKEDSALLEYYFKLKKVKSKMLTKTGKMIAKDRHNYMVKFFERFEKEILGLK</sequence>
<dbReference type="Proteomes" id="UP000177407">
    <property type="component" value="Unassembled WGS sequence"/>
</dbReference>
<dbReference type="AlphaFoldDB" id="A0A1F5S1Z9"/>
<dbReference type="SMART" id="SM00471">
    <property type="entry name" value="HDc"/>
    <property type="match status" value="1"/>
</dbReference>